<name>A0A8S5SLE0_9CAUD</name>
<dbReference type="EMBL" id="BK032616">
    <property type="protein sequence ID" value="DAF51487.1"/>
    <property type="molecule type" value="Genomic_DNA"/>
</dbReference>
<sequence length="205" mass="22667">MEPQDYVKWYTEKQSSNNVVIGDKIRMPYVFGPAVADGDPVITAYNLQDPTGSMPTWDNGYVMYQGDSGDACGCFNIIPAYGVTSQFFLGLLNTLGGMVAKSDSAQTLQSAFLQKLNPTWAYGNLNLPAGWSVVQIVEDTAEVTALPIAQIQAMLSQIGGIDISRLPFDTMDAYTKSYFSDIKTQKYKKLNDKTFTLEFNLYAKE</sequence>
<evidence type="ECO:0000313" key="1">
    <source>
        <dbReference type="EMBL" id="DAF51487.1"/>
    </source>
</evidence>
<accession>A0A8S5SLE0</accession>
<proteinExistence type="predicted"/>
<protein>
    <submittedName>
        <fullName evidence="1">Uncharacterized protein</fullName>
    </submittedName>
</protein>
<reference evidence="1" key="1">
    <citation type="journal article" date="2021" name="Proc. Natl. Acad. Sci. U.S.A.">
        <title>A Catalog of Tens of Thousands of Viruses from Human Metagenomes Reveals Hidden Associations with Chronic Diseases.</title>
        <authorList>
            <person name="Tisza M.J."/>
            <person name="Buck C.B."/>
        </authorList>
    </citation>
    <scope>NUCLEOTIDE SEQUENCE</scope>
    <source>
        <strain evidence="1">CtrCN24</strain>
    </source>
</reference>
<organism evidence="1">
    <name type="scientific">Siphoviridae sp. ctrCN24</name>
    <dbReference type="NCBI Taxonomy" id="2827953"/>
    <lineage>
        <taxon>Viruses</taxon>
        <taxon>Duplodnaviria</taxon>
        <taxon>Heunggongvirae</taxon>
        <taxon>Uroviricota</taxon>
        <taxon>Caudoviricetes</taxon>
    </lineage>
</organism>